<dbReference type="EMBL" id="QXGA01001665">
    <property type="protein sequence ID" value="KAE9113376.1"/>
    <property type="molecule type" value="Genomic_DNA"/>
</dbReference>
<evidence type="ECO:0000313" key="3">
    <source>
        <dbReference type="EMBL" id="KAE9113376.1"/>
    </source>
</evidence>
<evidence type="ECO:0000313" key="5">
    <source>
        <dbReference type="EMBL" id="KAE9186330.1"/>
    </source>
</evidence>
<evidence type="ECO:0000313" key="4">
    <source>
        <dbReference type="EMBL" id="KAE9164351.1"/>
    </source>
</evidence>
<dbReference type="Proteomes" id="UP000440367">
    <property type="component" value="Unassembled WGS sequence"/>
</dbReference>
<evidence type="ECO:0000313" key="11">
    <source>
        <dbReference type="Proteomes" id="UP000440732"/>
    </source>
</evidence>
<dbReference type="EMBL" id="QXGE01006981">
    <property type="protein sequence ID" value="KAE9264216.1"/>
    <property type="molecule type" value="Genomic_DNA"/>
</dbReference>
<sequence length="43" mass="4843">MDNMVDVVMAAKDMRAAMVVTAVGYRELAFRLPRLSRAEMNPD</sequence>
<proteinExistence type="predicted"/>
<evidence type="ECO:0000313" key="8">
    <source>
        <dbReference type="Proteomes" id="UP000433483"/>
    </source>
</evidence>
<dbReference type="Proteomes" id="UP000460718">
    <property type="component" value="Unassembled WGS sequence"/>
</dbReference>
<gene>
    <name evidence="6" type="ORF">PF001_g31375</name>
    <name evidence="4" type="ORF">PF002_g31621</name>
    <name evidence="5" type="ORF">PF005_g20875</name>
    <name evidence="3" type="ORF">PF006_g19756</name>
    <name evidence="1" type="ORF">PF009_g32021</name>
    <name evidence="2" type="ORF">PF011_g32620</name>
</gene>
<evidence type="ECO:0000313" key="9">
    <source>
        <dbReference type="Proteomes" id="UP000437068"/>
    </source>
</evidence>
<dbReference type="Proteomes" id="UP000433483">
    <property type="component" value="Unassembled WGS sequence"/>
</dbReference>
<organism evidence="2 12">
    <name type="scientific">Phytophthora fragariae</name>
    <dbReference type="NCBI Taxonomy" id="53985"/>
    <lineage>
        <taxon>Eukaryota</taxon>
        <taxon>Sar</taxon>
        <taxon>Stramenopiles</taxon>
        <taxon>Oomycota</taxon>
        <taxon>Peronosporomycetes</taxon>
        <taxon>Peronosporales</taxon>
        <taxon>Peronosporaceae</taxon>
        <taxon>Phytophthora</taxon>
    </lineage>
</organism>
<comment type="caution">
    <text evidence="2">The sequence shown here is derived from an EMBL/GenBank/DDBJ whole genome shotgun (WGS) entry which is preliminary data.</text>
</comment>
<keyword evidence="8" id="KW-1185">Reference proteome</keyword>
<dbReference type="EMBL" id="QXFW01010554">
    <property type="protein sequence ID" value="KAE8952739.1"/>
    <property type="molecule type" value="Genomic_DNA"/>
</dbReference>
<evidence type="ECO:0000313" key="2">
    <source>
        <dbReference type="EMBL" id="KAE8952739.1"/>
    </source>
</evidence>
<evidence type="ECO:0000313" key="10">
    <source>
        <dbReference type="Proteomes" id="UP000440367"/>
    </source>
</evidence>
<protein>
    <submittedName>
        <fullName evidence="2">Uncharacterized protein</fullName>
    </submittedName>
</protein>
<dbReference type="Proteomes" id="UP000429523">
    <property type="component" value="Unassembled WGS sequence"/>
</dbReference>
<name>A0A6A3G553_9STRA</name>
<evidence type="ECO:0000313" key="1">
    <source>
        <dbReference type="EMBL" id="KAE8917659.1"/>
    </source>
</evidence>
<dbReference type="EMBL" id="QXGD01005992">
    <property type="protein sequence ID" value="KAE9164351.1"/>
    <property type="molecule type" value="Genomic_DNA"/>
</dbReference>
<dbReference type="Proteomes" id="UP000440732">
    <property type="component" value="Unassembled WGS sequence"/>
</dbReference>
<dbReference type="Proteomes" id="UP000437068">
    <property type="component" value="Unassembled WGS sequence"/>
</dbReference>
<reference evidence="2 12" key="1">
    <citation type="submission" date="2018-09" db="EMBL/GenBank/DDBJ databases">
        <title>Genomic investigation of the strawberry pathogen Phytophthora fragariae indicates pathogenicity is determined by transcriptional variation in three key races.</title>
        <authorList>
            <person name="Adams T.M."/>
            <person name="Armitage A.D."/>
            <person name="Sobczyk M.K."/>
            <person name="Bates H.J."/>
            <person name="Dunwell J.M."/>
            <person name="Nellist C.F."/>
            <person name="Harrison R.J."/>
        </authorList>
    </citation>
    <scope>NUCLEOTIDE SEQUENCE [LARGE SCALE GENOMIC DNA]</scope>
    <source>
        <strain evidence="6 9">A4</strain>
        <strain evidence="4 10">BC-1</strain>
        <strain evidence="5 8">NOV-27</strain>
        <strain evidence="3 11">NOV-5</strain>
        <strain evidence="1 7">NOV-9</strain>
        <strain evidence="2 12">SCRP245</strain>
    </source>
</reference>
<dbReference type="EMBL" id="QXGB01001732">
    <property type="protein sequence ID" value="KAE9186330.1"/>
    <property type="molecule type" value="Genomic_DNA"/>
</dbReference>
<accession>A0A6A3G553</accession>
<dbReference type="OrthoDB" id="10298337at2759"/>
<dbReference type="AlphaFoldDB" id="A0A6A3G553"/>
<dbReference type="EMBL" id="QXGF01006855">
    <property type="protein sequence ID" value="KAE8917659.1"/>
    <property type="molecule type" value="Genomic_DNA"/>
</dbReference>
<evidence type="ECO:0000313" key="7">
    <source>
        <dbReference type="Proteomes" id="UP000429523"/>
    </source>
</evidence>
<evidence type="ECO:0000313" key="12">
    <source>
        <dbReference type="Proteomes" id="UP000460718"/>
    </source>
</evidence>
<evidence type="ECO:0000313" key="6">
    <source>
        <dbReference type="EMBL" id="KAE9264216.1"/>
    </source>
</evidence>